<organism evidence="2 3">
    <name type="scientific">Meridianimarinicoccus aquatilis</name>
    <dbReference type="NCBI Taxonomy" id="2552766"/>
    <lineage>
        <taxon>Bacteria</taxon>
        <taxon>Pseudomonadati</taxon>
        <taxon>Pseudomonadota</taxon>
        <taxon>Alphaproteobacteria</taxon>
        <taxon>Rhodobacterales</taxon>
        <taxon>Paracoccaceae</taxon>
        <taxon>Meridianimarinicoccus</taxon>
    </lineage>
</organism>
<comment type="caution">
    <text evidence="2">The sequence shown here is derived from an EMBL/GenBank/DDBJ whole genome shotgun (WGS) entry which is preliminary data.</text>
</comment>
<dbReference type="InterPro" id="IPR038158">
    <property type="entry name" value="H-NOX_domain_sf"/>
</dbReference>
<dbReference type="InterPro" id="IPR011644">
    <property type="entry name" value="Heme_NO-bd"/>
</dbReference>
<accession>A0A4R6AW41</accession>
<dbReference type="AlphaFoldDB" id="A0A4R6AW41"/>
<proteinExistence type="predicted"/>
<evidence type="ECO:0000313" key="2">
    <source>
        <dbReference type="EMBL" id="TDL87834.1"/>
    </source>
</evidence>
<dbReference type="EMBL" id="SMZO01000021">
    <property type="protein sequence ID" value="TDL87834.1"/>
    <property type="molecule type" value="Genomic_DNA"/>
</dbReference>
<dbReference type="Gene3D" id="3.90.1520.10">
    <property type="entry name" value="H-NOX domain"/>
    <property type="match status" value="1"/>
</dbReference>
<dbReference type="GO" id="GO:0020037">
    <property type="term" value="F:heme binding"/>
    <property type="evidence" value="ECO:0007669"/>
    <property type="project" value="InterPro"/>
</dbReference>
<gene>
    <name evidence="2" type="ORF">E2L05_10875</name>
</gene>
<evidence type="ECO:0000259" key="1">
    <source>
        <dbReference type="Pfam" id="PF07700"/>
    </source>
</evidence>
<dbReference type="OrthoDB" id="981203at2"/>
<sequence length="194" mass="21557">MHGLVNRAIQCFVRDTYGGATWERLAKQAEAPVAGFEALFIYDDEVTDRMIDAAEEVLGRSRETILEDLGTYLVSHPNVGSLRRLLRFGGDTFVEFLQSVDDLPWRAALAVPDLDLPYFDVVSEDDGVVRVLCRSERPGFGHVLVGVIRTLADDYGALAILEHEGREGVDEWISVRVLSAEFSEGRPFQLAAES</sequence>
<dbReference type="Pfam" id="PF07700">
    <property type="entry name" value="HNOB"/>
    <property type="match status" value="1"/>
</dbReference>
<dbReference type="Proteomes" id="UP000294562">
    <property type="component" value="Unassembled WGS sequence"/>
</dbReference>
<feature type="domain" description="Heme NO-binding" evidence="1">
    <location>
        <begin position="2"/>
        <end position="155"/>
    </location>
</feature>
<name>A0A4R6AW41_9RHOB</name>
<reference evidence="2 3" key="1">
    <citation type="submission" date="2019-03" db="EMBL/GenBank/DDBJ databases">
        <title>Rhodobacteraceae bacterium SM1902, a new member of the family Rhodobacteraceae isolated from Yantai.</title>
        <authorList>
            <person name="Sun Y."/>
        </authorList>
    </citation>
    <scope>NUCLEOTIDE SEQUENCE [LARGE SCALE GENOMIC DNA]</scope>
    <source>
        <strain evidence="2 3">SM1902</strain>
    </source>
</reference>
<keyword evidence="3" id="KW-1185">Reference proteome</keyword>
<dbReference type="PANTHER" id="PTHR45655">
    <property type="entry name" value="GUANYLATE CYCLASE SOLUBLE SUBUNIT BETA-2"/>
    <property type="match status" value="1"/>
</dbReference>
<dbReference type="SUPFAM" id="SSF111126">
    <property type="entry name" value="Ligand-binding domain in the NO signalling and Golgi transport"/>
    <property type="match status" value="1"/>
</dbReference>
<dbReference type="RefSeq" id="WP_133342938.1">
    <property type="nucleotide sequence ID" value="NZ_SMZO01000021.1"/>
</dbReference>
<dbReference type="PANTHER" id="PTHR45655:SF13">
    <property type="entry name" value="SOLUBLE GUANYLATE CYCLASE GCY-32-RELATED"/>
    <property type="match status" value="1"/>
</dbReference>
<evidence type="ECO:0000313" key="3">
    <source>
        <dbReference type="Proteomes" id="UP000294562"/>
    </source>
</evidence>
<dbReference type="InterPro" id="IPR024096">
    <property type="entry name" value="NO_sig/Golgi_transp_ligand-bd"/>
</dbReference>
<protein>
    <submittedName>
        <fullName evidence="2">Heme NO-binding protein</fullName>
    </submittedName>
</protein>